<dbReference type="Proteomes" id="UP001596492">
    <property type="component" value="Unassembled WGS sequence"/>
</dbReference>
<dbReference type="Gene3D" id="3.10.129.10">
    <property type="entry name" value="Hotdog Thioesterase"/>
    <property type="match status" value="2"/>
</dbReference>
<accession>A0ABW2IJV4</accession>
<gene>
    <name evidence="1" type="ORF">ACFQS8_05950</name>
</gene>
<dbReference type="EMBL" id="JBHTBR010000002">
    <property type="protein sequence ID" value="MFC7291151.1"/>
    <property type="molecule type" value="Genomic_DNA"/>
</dbReference>
<sequence length="309" mass="34147">MIEVYRGSPNAWECDEMGHMNVRFYISKLIEGLGVFCFKTGMPHAFRPNAPSTVELKDLHIRFVKEAHAGAPIYMRAGVVEIKESSALLYMQLNHLDGAPCAVFRLWIDHIDIHTGKPFLWSPKTIAAFKTIPADMPEKLAPRSLPFDVPPNPAPTIDAALEIGALEIGSGLIMPDHCDVFGNMKTECFIGRISDSTPHFIDAEGTGLSRSPKAHASGPRIGTAALEYRFAFHNTPTAGDIFQLFAGSAGFSDKTFSLYYWLMDPYRNTAFATVQATLIQFDLDERKAITPPAGAFEAIEKVIPRGMWL</sequence>
<dbReference type="Pfam" id="PF13279">
    <property type="entry name" value="4HBT_2"/>
    <property type="match status" value="2"/>
</dbReference>
<reference evidence="2" key="1">
    <citation type="journal article" date="2019" name="Int. J. Syst. Evol. Microbiol.">
        <title>The Global Catalogue of Microorganisms (GCM) 10K type strain sequencing project: providing services to taxonomists for standard genome sequencing and annotation.</title>
        <authorList>
            <consortium name="The Broad Institute Genomics Platform"/>
            <consortium name="The Broad Institute Genome Sequencing Center for Infectious Disease"/>
            <person name="Wu L."/>
            <person name="Ma J."/>
        </authorList>
    </citation>
    <scope>NUCLEOTIDE SEQUENCE [LARGE SCALE GENOMIC DNA]</scope>
    <source>
        <strain evidence="2">CCUG 51308</strain>
    </source>
</reference>
<comment type="caution">
    <text evidence="1">The sequence shown here is derived from an EMBL/GenBank/DDBJ whole genome shotgun (WGS) entry which is preliminary data.</text>
</comment>
<proteinExistence type="predicted"/>
<dbReference type="RefSeq" id="WP_382166345.1">
    <property type="nucleotide sequence ID" value="NZ_JBHTBR010000002.1"/>
</dbReference>
<name>A0ABW2IJV4_9PROT</name>
<dbReference type="CDD" id="cd00586">
    <property type="entry name" value="4HBT"/>
    <property type="match status" value="1"/>
</dbReference>
<keyword evidence="2" id="KW-1185">Reference proteome</keyword>
<dbReference type="SUPFAM" id="SSF54637">
    <property type="entry name" value="Thioesterase/thiol ester dehydrase-isomerase"/>
    <property type="match status" value="2"/>
</dbReference>
<evidence type="ECO:0000313" key="1">
    <source>
        <dbReference type="EMBL" id="MFC7291151.1"/>
    </source>
</evidence>
<evidence type="ECO:0000313" key="2">
    <source>
        <dbReference type="Proteomes" id="UP001596492"/>
    </source>
</evidence>
<protein>
    <submittedName>
        <fullName evidence="1">Thioesterase family protein</fullName>
    </submittedName>
</protein>
<organism evidence="1 2">
    <name type="scientific">Hirschia litorea</name>
    <dbReference type="NCBI Taxonomy" id="1199156"/>
    <lineage>
        <taxon>Bacteria</taxon>
        <taxon>Pseudomonadati</taxon>
        <taxon>Pseudomonadota</taxon>
        <taxon>Alphaproteobacteria</taxon>
        <taxon>Hyphomonadales</taxon>
        <taxon>Hyphomonadaceae</taxon>
        <taxon>Hirschia</taxon>
    </lineage>
</organism>
<dbReference type="InterPro" id="IPR029069">
    <property type="entry name" value="HotDog_dom_sf"/>
</dbReference>